<organism evidence="3 4">
    <name type="scientific">Ophiophagus hannah</name>
    <name type="common">King cobra</name>
    <name type="synonym">Naja hannah</name>
    <dbReference type="NCBI Taxonomy" id="8665"/>
    <lineage>
        <taxon>Eukaryota</taxon>
        <taxon>Metazoa</taxon>
        <taxon>Chordata</taxon>
        <taxon>Craniata</taxon>
        <taxon>Vertebrata</taxon>
        <taxon>Euteleostomi</taxon>
        <taxon>Lepidosauria</taxon>
        <taxon>Squamata</taxon>
        <taxon>Bifurcata</taxon>
        <taxon>Unidentata</taxon>
        <taxon>Episquamata</taxon>
        <taxon>Toxicofera</taxon>
        <taxon>Serpentes</taxon>
        <taxon>Colubroidea</taxon>
        <taxon>Elapidae</taxon>
        <taxon>Elapinae</taxon>
        <taxon>Ophiophagus</taxon>
    </lineage>
</organism>
<evidence type="ECO:0000313" key="3">
    <source>
        <dbReference type="EMBL" id="ETE70845.1"/>
    </source>
</evidence>
<evidence type="ECO:0000256" key="2">
    <source>
        <dbReference type="SAM" id="Phobius"/>
    </source>
</evidence>
<feature type="region of interest" description="Disordered" evidence="1">
    <location>
        <begin position="9"/>
        <end position="46"/>
    </location>
</feature>
<accession>V8P916</accession>
<feature type="non-terminal residue" evidence="3">
    <location>
        <position position="1"/>
    </location>
</feature>
<reference evidence="3 4" key="1">
    <citation type="journal article" date="2013" name="Proc. Natl. Acad. Sci. U.S.A.">
        <title>The king cobra genome reveals dynamic gene evolution and adaptation in the snake venom system.</title>
        <authorList>
            <person name="Vonk F.J."/>
            <person name="Casewell N.R."/>
            <person name="Henkel C.V."/>
            <person name="Heimberg A.M."/>
            <person name="Jansen H.J."/>
            <person name="McCleary R.J."/>
            <person name="Kerkkamp H.M."/>
            <person name="Vos R.A."/>
            <person name="Guerreiro I."/>
            <person name="Calvete J.J."/>
            <person name="Wuster W."/>
            <person name="Woods A.E."/>
            <person name="Logan J.M."/>
            <person name="Harrison R.A."/>
            <person name="Castoe T.A."/>
            <person name="de Koning A.P."/>
            <person name="Pollock D.D."/>
            <person name="Yandell M."/>
            <person name="Calderon D."/>
            <person name="Renjifo C."/>
            <person name="Currier R.B."/>
            <person name="Salgado D."/>
            <person name="Pla D."/>
            <person name="Sanz L."/>
            <person name="Hyder A.S."/>
            <person name="Ribeiro J.M."/>
            <person name="Arntzen J.W."/>
            <person name="van den Thillart G.E."/>
            <person name="Boetzer M."/>
            <person name="Pirovano W."/>
            <person name="Dirks R.P."/>
            <person name="Spaink H.P."/>
            <person name="Duboule D."/>
            <person name="McGlinn E."/>
            <person name="Kini R.M."/>
            <person name="Richardson M.K."/>
        </authorList>
    </citation>
    <scope>NUCLEOTIDE SEQUENCE</scope>
    <source>
        <tissue evidence="3">Blood</tissue>
    </source>
</reference>
<gene>
    <name evidence="3" type="ORF">L345_03342</name>
</gene>
<keyword evidence="4" id="KW-1185">Reference proteome</keyword>
<comment type="caution">
    <text evidence="3">The sequence shown here is derived from an EMBL/GenBank/DDBJ whole genome shotgun (WGS) entry which is preliminary data.</text>
</comment>
<evidence type="ECO:0000313" key="4">
    <source>
        <dbReference type="Proteomes" id="UP000018936"/>
    </source>
</evidence>
<keyword evidence="2" id="KW-0472">Membrane</keyword>
<keyword evidence="2" id="KW-1133">Transmembrane helix</keyword>
<proteinExistence type="predicted"/>
<evidence type="ECO:0000256" key="1">
    <source>
        <dbReference type="SAM" id="MobiDB-lite"/>
    </source>
</evidence>
<keyword evidence="2" id="KW-0812">Transmembrane</keyword>
<name>V8P916_OPHHA</name>
<protein>
    <submittedName>
        <fullName evidence="3">Uncharacterized protein</fullName>
    </submittedName>
</protein>
<sequence>MPINWRLCPPASPLLTKDGDAGPNQTELQGRKKESRRSYLPQETLRPHLVSSTPLIFPEASKSIPLGCDLALEKGKQMAEETVQLKEREASSWVNLASAPEEGGNRKGKGHEGRREGKNKPRPVFRFRFIGVPLKKNESRTAASGPPVRARGISFAETTLPGWGFWGVMGAEVLPIRTGSQGTSWKPEIGEFQSRLRHEKLTGSSPLLSMKANWVTLANRQETMRSGPALVMKTSWVTLDQLPGDGELYHTSGMKGVWAVVGFQIAHYRFCALRRKIALSEARQSALPCKSAELKINGIWDGKGRGRWAGPVRGGICSSSNWSKFLLRVRQNQSEPAAYHLCSHIHIRWGSSLDIANRDSNVIIITVALLILIFATWDGLLQQRDHTDYSSGGIQPVCTGSSKPVARVAKPVVSSGWPRPQSGRPPTQCSLTHSPDICLRSFFSPPNDQLCIDQLCRDSPC</sequence>
<feature type="region of interest" description="Disordered" evidence="1">
    <location>
        <begin position="96"/>
        <end position="122"/>
    </location>
</feature>
<dbReference type="Proteomes" id="UP000018936">
    <property type="component" value="Unassembled WGS sequence"/>
</dbReference>
<dbReference type="EMBL" id="AZIM01000471">
    <property type="protein sequence ID" value="ETE70845.1"/>
    <property type="molecule type" value="Genomic_DNA"/>
</dbReference>
<dbReference type="AlphaFoldDB" id="V8P916"/>
<feature type="compositionally biased region" description="Basic and acidic residues" evidence="1">
    <location>
        <begin position="110"/>
        <end position="119"/>
    </location>
</feature>
<feature type="transmembrane region" description="Helical" evidence="2">
    <location>
        <begin position="362"/>
        <end position="381"/>
    </location>
</feature>